<keyword evidence="1" id="KW-1133">Transmembrane helix</keyword>
<feature type="transmembrane region" description="Helical" evidence="1">
    <location>
        <begin position="287"/>
        <end position="304"/>
    </location>
</feature>
<keyword evidence="1" id="KW-0812">Transmembrane</keyword>
<dbReference type="InterPro" id="IPR006976">
    <property type="entry name" value="VanZ-like"/>
</dbReference>
<feature type="transmembrane region" description="Helical" evidence="1">
    <location>
        <begin position="12"/>
        <end position="35"/>
    </location>
</feature>
<name>A0A4S4AZK0_9RHOO</name>
<dbReference type="PROSITE" id="PS51257">
    <property type="entry name" value="PROKAR_LIPOPROTEIN"/>
    <property type="match status" value="1"/>
</dbReference>
<gene>
    <name evidence="3" type="ORF">E6C76_15935</name>
</gene>
<accession>A0A4S4AZK0</accession>
<protein>
    <submittedName>
        <fullName evidence="3">VanZ family protein</fullName>
    </submittedName>
</protein>
<feature type="transmembrane region" description="Helical" evidence="1">
    <location>
        <begin position="324"/>
        <end position="347"/>
    </location>
</feature>
<dbReference type="AlphaFoldDB" id="A0A4S4AZK0"/>
<keyword evidence="4" id="KW-1185">Reference proteome</keyword>
<reference evidence="3 4" key="1">
    <citation type="submission" date="2019-04" db="EMBL/GenBank/DDBJ databases">
        <title>Azoarcus nasutitermitis sp. nov. isolated from termite nest.</title>
        <authorList>
            <person name="Lin S.-Y."/>
            <person name="Hameed A."/>
            <person name="Hsu Y.-H."/>
            <person name="Young C.-C."/>
        </authorList>
    </citation>
    <scope>NUCLEOTIDE SEQUENCE [LARGE SCALE GENOMIC DNA]</scope>
    <source>
        <strain evidence="3 4">CC-YHH838</strain>
    </source>
</reference>
<feature type="transmembrane region" description="Helical" evidence="1">
    <location>
        <begin position="80"/>
        <end position="97"/>
    </location>
</feature>
<proteinExistence type="predicted"/>
<evidence type="ECO:0000313" key="4">
    <source>
        <dbReference type="Proteomes" id="UP000308430"/>
    </source>
</evidence>
<evidence type="ECO:0000256" key="1">
    <source>
        <dbReference type="SAM" id="Phobius"/>
    </source>
</evidence>
<feature type="transmembrane region" description="Helical" evidence="1">
    <location>
        <begin position="231"/>
        <end position="250"/>
    </location>
</feature>
<feature type="transmembrane region" description="Helical" evidence="1">
    <location>
        <begin position="262"/>
        <end position="280"/>
    </location>
</feature>
<dbReference type="EMBL" id="SSOC01000005">
    <property type="protein sequence ID" value="THF64052.1"/>
    <property type="molecule type" value="Genomic_DNA"/>
</dbReference>
<feature type="domain" description="VanZ-like" evidence="2">
    <location>
        <begin position="34"/>
        <end position="129"/>
    </location>
</feature>
<organism evidence="3 4">
    <name type="scientific">Pseudothauera nasutitermitis</name>
    <dbReference type="NCBI Taxonomy" id="2565930"/>
    <lineage>
        <taxon>Bacteria</taxon>
        <taxon>Pseudomonadati</taxon>
        <taxon>Pseudomonadota</taxon>
        <taxon>Betaproteobacteria</taxon>
        <taxon>Rhodocyclales</taxon>
        <taxon>Zoogloeaceae</taxon>
        <taxon>Pseudothauera</taxon>
    </lineage>
</organism>
<feature type="transmembrane region" description="Helical" evidence="1">
    <location>
        <begin position="55"/>
        <end position="73"/>
    </location>
</feature>
<dbReference type="RefSeq" id="WP_136349208.1">
    <property type="nucleotide sequence ID" value="NZ_SSOC01000005.1"/>
</dbReference>
<dbReference type="Pfam" id="PF04892">
    <property type="entry name" value="VanZ"/>
    <property type="match status" value="1"/>
</dbReference>
<sequence>MARASSNLPLHLAIAYAALIAYACLHPFTGWQAIGLPPFDYLTAPWPRYYRVEDIVLNVLGYVPLGFVLAAGLARRLGPFGRILATVLLAGLLSLALETTQNYLPTRVASNLDLGFNLLGGLIGAFFGSLWGSALFAPQGGLQRWRGRRFIGGHTGDAGLILLALWLLTQFTADGLLFGSGDLRQALDLPNPVAFAPERFILLEAAHVAATLVGVGLFVRCIMLAPSVWPILLLFALALGATTLATFSFFSADEPLAWLTPGARRGLAIGVPLLGISLLLPRVVQHALAGMAILAATALVNLMPENPYLSFRHPAGGHFLNFHGLTGVAAAAWPFLALAYLSALGLWRGEHLADGRRI</sequence>
<keyword evidence="1" id="KW-0472">Membrane</keyword>
<feature type="transmembrane region" description="Helical" evidence="1">
    <location>
        <begin position="158"/>
        <end position="180"/>
    </location>
</feature>
<dbReference type="Proteomes" id="UP000308430">
    <property type="component" value="Unassembled WGS sequence"/>
</dbReference>
<feature type="transmembrane region" description="Helical" evidence="1">
    <location>
        <begin position="117"/>
        <end position="137"/>
    </location>
</feature>
<evidence type="ECO:0000313" key="3">
    <source>
        <dbReference type="EMBL" id="THF64052.1"/>
    </source>
</evidence>
<feature type="transmembrane region" description="Helical" evidence="1">
    <location>
        <begin position="200"/>
        <end position="219"/>
    </location>
</feature>
<dbReference type="OrthoDB" id="9780818at2"/>
<evidence type="ECO:0000259" key="2">
    <source>
        <dbReference type="Pfam" id="PF04892"/>
    </source>
</evidence>
<comment type="caution">
    <text evidence="3">The sequence shown here is derived from an EMBL/GenBank/DDBJ whole genome shotgun (WGS) entry which is preliminary data.</text>
</comment>